<dbReference type="GO" id="GO:0005829">
    <property type="term" value="C:cytosol"/>
    <property type="evidence" value="ECO:0007669"/>
    <property type="project" value="TreeGrafter"/>
</dbReference>
<dbReference type="OrthoDB" id="48988at2759"/>
<dbReference type="Gene3D" id="3.20.20.100">
    <property type="entry name" value="NADP-dependent oxidoreductase domain"/>
    <property type="match status" value="1"/>
</dbReference>
<dbReference type="GeneID" id="28828752"/>
<sequence>MTTSSPYLIFGVGYWNNEPSSLQKQQELLSICRKYGIKAFDTARHYGHGESEKFLGNEGLASSGEFEIITKAAMGLTPEGATKEGIIKGWVESSEALKTEKVATYLLHVPNPSTPISSTMDGIQALYLAGHFDEFGISNFTPAQVLELHTYATSHSYILPTVYQSIYSLCSRLNEVHLFPLLRRLNIKIQAYSCLGSGFLVKTPAQIRSNSGAFDPSTVLGKILHEIYGKPNFLQFLEEYRALCEEMGERPAGVAYRWVVWNSGLDVERGDQVVVGASGARQLEETILEIRKGKLEGWVCERLDAMWKKVEAEAPGDNFTTFKKLMDAGLL</sequence>
<dbReference type="KEGG" id="psco:LY89DRAFT_726084"/>
<dbReference type="GO" id="GO:0016491">
    <property type="term" value="F:oxidoreductase activity"/>
    <property type="evidence" value="ECO:0007669"/>
    <property type="project" value="UniProtKB-KW"/>
</dbReference>
<dbReference type="InterPro" id="IPR023210">
    <property type="entry name" value="NADP_OxRdtase_dom"/>
</dbReference>
<gene>
    <name evidence="3" type="ORF">LY89DRAFT_726084</name>
</gene>
<proteinExistence type="predicted"/>
<evidence type="ECO:0000313" key="3">
    <source>
        <dbReference type="EMBL" id="KUJ06949.1"/>
    </source>
</evidence>
<keyword evidence="1" id="KW-0560">Oxidoreductase</keyword>
<accession>A0A132B4M5</accession>
<reference evidence="3 4" key="1">
    <citation type="submission" date="2015-10" db="EMBL/GenBank/DDBJ databases">
        <title>Full genome of DAOMC 229536 Phialocephala scopiformis, a fungal endophyte of spruce producing the potent anti-insectan compound rugulosin.</title>
        <authorList>
            <consortium name="DOE Joint Genome Institute"/>
            <person name="Walker A.K."/>
            <person name="Frasz S.L."/>
            <person name="Seifert K.A."/>
            <person name="Miller J.D."/>
            <person name="Mondo S.J."/>
            <person name="Labutti K."/>
            <person name="Lipzen A."/>
            <person name="Dockter R."/>
            <person name="Kennedy M."/>
            <person name="Grigoriev I.V."/>
            <person name="Spatafora J.W."/>
        </authorList>
    </citation>
    <scope>NUCLEOTIDE SEQUENCE [LARGE SCALE GENOMIC DNA]</scope>
    <source>
        <strain evidence="3 4">CBS 120377</strain>
    </source>
</reference>
<dbReference type="PANTHER" id="PTHR43364">
    <property type="entry name" value="NADH-SPECIFIC METHYLGLYOXAL REDUCTASE-RELATED"/>
    <property type="match status" value="1"/>
</dbReference>
<dbReference type="Proteomes" id="UP000070700">
    <property type="component" value="Unassembled WGS sequence"/>
</dbReference>
<dbReference type="AlphaFoldDB" id="A0A132B4M5"/>
<evidence type="ECO:0000259" key="2">
    <source>
        <dbReference type="Pfam" id="PF00248"/>
    </source>
</evidence>
<evidence type="ECO:0000313" key="4">
    <source>
        <dbReference type="Proteomes" id="UP000070700"/>
    </source>
</evidence>
<keyword evidence="4" id="KW-1185">Reference proteome</keyword>
<dbReference type="PANTHER" id="PTHR43364:SF4">
    <property type="entry name" value="NAD(P)-LINKED OXIDOREDUCTASE SUPERFAMILY PROTEIN"/>
    <property type="match status" value="1"/>
</dbReference>
<organism evidence="3 4">
    <name type="scientific">Mollisia scopiformis</name>
    <name type="common">Conifer needle endophyte fungus</name>
    <name type="synonym">Phialocephala scopiformis</name>
    <dbReference type="NCBI Taxonomy" id="149040"/>
    <lineage>
        <taxon>Eukaryota</taxon>
        <taxon>Fungi</taxon>
        <taxon>Dikarya</taxon>
        <taxon>Ascomycota</taxon>
        <taxon>Pezizomycotina</taxon>
        <taxon>Leotiomycetes</taxon>
        <taxon>Helotiales</taxon>
        <taxon>Mollisiaceae</taxon>
        <taxon>Mollisia</taxon>
    </lineage>
</organism>
<dbReference type="InParanoid" id="A0A132B4M5"/>
<evidence type="ECO:0000256" key="1">
    <source>
        <dbReference type="ARBA" id="ARBA00023002"/>
    </source>
</evidence>
<dbReference type="SUPFAM" id="SSF51430">
    <property type="entry name" value="NAD(P)-linked oxidoreductase"/>
    <property type="match status" value="1"/>
</dbReference>
<name>A0A132B4M5_MOLSC</name>
<dbReference type="InterPro" id="IPR050523">
    <property type="entry name" value="AKR_Detox_Biosynth"/>
</dbReference>
<dbReference type="Pfam" id="PF00248">
    <property type="entry name" value="Aldo_ket_red"/>
    <property type="match status" value="1"/>
</dbReference>
<dbReference type="RefSeq" id="XP_018061304.1">
    <property type="nucleotide sequence ID" value="XM_018219026.1"/>
</dbReference>
<feature type="domain" description="NADP-dependent oxidoreductase" evidence="2">
    <location>
        <begin position="8"/>
        <end position="289"/>
    </location>
</feature>
<dbReference type="InterPro" id="IPR036812">
    <property type="entry name" value="NAD(P)_OxRdtase_dom_sf"/>
</dbReference>
<protein>
    <submittedName>
        <fullName evidence="3">Aldo/keto reductase</fullName>
    </submittedName>
</protein>
<dbReference type="EMBL" id="KQ947442">
    <property type="protein sequence ID" value="KUJ06949.1"/>
    <property type="molecule type" value="Genomic_DNA"/>
</dbReference>